<dbReference type="Gene3D" id="1.10.10.10">
    <property type="entry name" value="Winged helix-like DNA-binding domain superfamily/Winged helix DNA-binding domain"/>
    <property type="match status" value="1"/>
</dbReference>
<keyword evidence="3" id="KW-0238">DNA-binding</keyword>
<dbReference type="EMBL" id="CP020330">
    <property type="protein sequence ID" value="AQZ49546.1"/>
    <property type="molecule type" value="Genomic_DNA"/>
</dbReference>
<dbReference type="AlphaFoldDB" id="A0A1U9YVS9"/>
<keyword evidence="2" id="KW-0805">Transcription regulation</keyword>
<evidence type="ECO:0000313" key="6">
    <source>
        <dbReference type="EMBL" id="AQZ49546.1"/>
    </source>
</evidence>
<evidence type="ECO:0000256" key="2">
    <source>
        <dbReference type="ARBA" id="ARBA00023015"/>
    </source>
</evidence>
<organism evidence="6 7">
    <name type="scientific">Martelella mediterranea DSM 17316</name>
    <dbReference type="NCBI Taxonomy" id="1122214"/>
    <lineage>
        <taxon>Bacteria</taxon>
        <taxon>Pseudomonadati</taxon>
        <taxon>Pseudomonadota</taxon>
        <taxon>Alphaproteobacteria</taxon>
        <taxon>Hyphomicrobiales</taxon>
        <taxon>Aurantimonadaceae</taxon>
        <taxon>Martelella</taxon>
    </lineage>
</organism>
<comment type="similarity">
    <text evidence="1">Belongs to the LysR transcriptional regulatory family.</text>
</comment>
<dbReference type="InterPro" id="IPR058163">
    <property type="entry name" value="LysR-type_TF_proteobact-type"/>
</dbReference>
<evidence type="ECO:0000256" key="1">
    <source>
        <dbReference type="ARBA" id="ARBA00009437"/>
    </source>
</evidence>
<dbReference type="GO" id="GO:0003700">
    <property type="term" value="F:DNA-binding transcription factor activity"/>
    <property type="evidence" value="ECO:0007669"/>
    <property type="project" value="InterPro"/>
</dbReference>
<dbReference type="PRINTS" id="PR00039">
    <property type="entry name" value="HTHLYSR"/>
</dbReference>
<accession>A0A1U9YVS9</accession>
<evidence type="ECO:0000259" key="5">
    <source>
        <dbReference type="PROSITE" id="PS50931"/>
    </source>
</evidence>
<dbReference type="PANTHER" id="PTHR30537:SF5">
    <property type="entry name" value="HTH-TYPE TRANSCRIPTIONAL ACTIVATOR TTDR-RELATED"/>
    <property type="match status" value="1"/>
</dbReference>
<keyword evidence="4" id="KW-0804">Transcription</keyword>
<dbReference type="InterPro" id="IPR000847">
    <property type="entry name" value="LysR_HTH_N"/>
</dbReference>
<keyword evidence="7" id="KW-1185">Reference proteome</keyword>
<protein>
    <submittedName>
        <fullName evidence="6">D-malate degradation protein R</fullName>
    </submittedName>
</protein>
<name>A0A1U9YVS9_9HYPH</name>
<dbReference type="InterPro" id="IPR036388">
    <property type="entry name" value="WH-like_DNA-bd_sf"/>
</dbReference>
<evidence type="ECO:0000256" key="4">
    <source>
        <dbReference type="ARBA" id="ARBA00023163"/>
    </source>
</evidence>
<dbReference type="PROSITE" id="PS50931">
    <property type="entry name" value="HTH_LYSR"/>
    <property type="match status" value="1"/>
</dbReference>
<dbReference type="KEGG" id="mmed:Mame_00163"/>
<dbReference type="Gene3D" id="3.40.190.290">
    <property type="match status" value="1"/>
</dbReference>
<sequence length="308" mass="33666">MDLNTALKTFIRTVEKGSITGAARDLGISQPAVTKQLLNLEQHLRARLLERSSKRVRPTAQGMELYHASRGAIAAIDAAIEGVRLNNGEIEGNMRIHAPSCIGSRHLHGMVLEFQELHPAITVDLILDGRTVDLVYENFDLDIRHGRIEAQDVIARRFGFMQRVLVASPGYIEAAGAITSPGQLSDHCIVSTFAIETTKNMLPLIHAGHGPIEIPVRPAFKSNDANVILNTLLAGRGVAQVQLCLVADMLAEGRLVRVLPEYTVKATEAFLAYPSNKFMRPAVRGFTDFVIPRLKALKGVSQNADEPV</sequence>
<evidence type="ECO:0000256" key="3">
    <source>
        <dbReference type="ARBA" id="ARBA00023125"/>
    </source>
</evidence>
<proteinExistence type="inferred from homology"/>
<dbReference type="Pfam" id="PF03466">
    <property type="entry name" value="LysR_substrate"/>
    <property type="match status" value="1"/>
</dbReference>
<dbReference type="InterPro" id="IPR036390">
    <property type="entry name" value="WH_DNA-bd_sf"/>
</dbReference>
<evidence type="ECO:0000313" key="7">
    <source>
        <dbReference type="Proteomes" id="UP000191135"/>
    </source>
</evidence>
<dbReference type="eggNOG" id="COG0583">
    <property type="taxonomic scope" value="Bacteria"/>
</dbReference>
<dbReference type="RefSeq" id="WP_018063403.1">
    <property type="nucleotide sequence ID" value="NZ_AQWH01000003.1"/>
</dbReference>
<feature type="domain" description="HTH lysR-type" evidence="5">
    <location>
        <begin position="1"/>
        <end position="59"/>
    </location>
</feature>
<reference evidence="6 7" key="1">
    <citation type="submission" date="2017-03" db="EMBL/GenBank/DDBJ databases">
        <title>Foreign affairs: Plasmid Transfer between Roseobacters and Rhizobia.</title>
        <authorList>
            <person name="Bartling P."/>
            <person name="Bunk B."/>
            <person name="Overmann J."/>
            <person name="Brinkmann H."/>
            <person name="Petersen J."/>
        </authorList>
    </citation>
    <scope>NUCLEOTIDE SEQUENCE [LARGE SCALE GENOMIC DNA]</scope>
    <source>
        <strain evidence="6 7">MACL11</strain>
    </source>
</reference>
<dbReference type="CDD" id="cd08422">
    <property type="entry name" value="PBP2_CrgA_like"/>
    <property type="match status" value="1"/>
</dbReference>
<dbReference type="STRING" id="1122214.Mame_00163"/>
<dbReference type="PANTHER" id="PTHR30537">
    <property type="entry name" value="HTH-TYPE TRANSCRIPTIONAL REGULATOR"/>
    <property type="match status" value="1"/>
</dbReference>
<dbReference type="OrthoDB" id="9813056at2"/>
<dbReference type="SUPFAM" id="SSF46785">
    <property type="entry name" value="Winged helix' DNA-binding domain"/>
    <property type="match status" value="1"/>
</dbReference>
<dbReference type="GO" id="GO:0003677">
    <property type="term" value="F:DNA binding"/>
    <property type="evidence" value="ECO:0007669"/>
    <property type="project" value="UniProtKB-KW"/>
</dbReference>
<gene>
    <name evidence="6" type="primary">dmlR_1</name>
    <name evidence="6" type="ORF">Mame_00163</name>
</gene>
<dbReference type="Pfam" id="PF00126">
    <property type="entry name" value="HTH_1"/>
    <property type="match status" value="1"/>
</dbReference>
<dbReference type="Proteomes" id="UP000191135">
    <property type="component" value="Chromosome"/>
</dbReference>
<dbReference type="InterPro" id="IPR005119">
    <property type="entry name" value="LysR_subst-bd"/>
</dbReference>
<dbReference type="SUPFAM" id="SSF53850">
    <property type="entry name" value="Periplasmic binding protein-like II"/>
    <property type="match status" value="1"/>
</dbReference>